<dbReference type="Proteomes" id="UP001497444">
    <property type="component" value="Unassembled WGS sequence"/>
</dbReference>
<dbReference type="InterPro" id="IPR004480">
    <property type="entry name" value="Monothiol_GRX-rel"/>
</dbReference>
<keyword evidence="3" id="KW-0001">2Fe-2S</keyword>
<dbReference type="Pfam" id="PF00462">
    <property type="entry name" value="Glutaredoxin"/>
    <property type="match status" value="1"/>
</dbReference>
<dbReference type="InterPro" id="IPR033658">
    <property type="entry name" value="GRX_PICOT-like"/>
</dbReference>
<comment type="similarity">
    <text evidence="1">Belongs to the glutaredoxin family. CGFS subfamily.</text>
</comment>
<evidence type="ECO:0000313" key="10">
    <source>
        <dbReference type="Proteomes" id="UP001497444"/>
    </source>
</evidence>
<keyword evidence="6" id="KW-0411">Iron-sulfur</keyword>
<evidence type="ECO:0000256" key="5">
    <source>
        <dbReference type="ARBA" id="ARBA00023004"/>
    </source>
</evidence>
<evidence type="ECO:0000259" key="8">
    <source>
        <dbReference type="Pfam" id="PF00462"/>
    </source>
</evidence>
<feature type="domain" description="Glutaredoxin" evidence="8">
    <location>
        <begin position="12"/>
        <end position="76"/>
    </location>
</feature>
<dbReference type="InterPro" id="IPR002109">
    <property type="entry name" value="Glutaredoxin"/>
</dbReference>
<dbReference type="PANTHER" id="PTHR10293">
    <property type="entry name" value="GLUTAREDOXIN FAMILY MEMBER"/>
    <property type="match status" value="1"/>
</dbReference>
<evidence type="ECO:0000256" key="6">
    <source>
        <dbReference type="ARBA" id="ARBA00023014"/>
    </source>
</evidence>
<keyword evidence="4" id="KW-0479">Metal-binding</keyword>
<dbReference type="CDD" id="cd03028">
    <property type="entry name" value="GRX_PICOT_like"/>
    <property type="match status" value="1"/>
</dbReference>
<evidence type="ECO:0000256" key="2">
    <source>
        <dbReference type="ARBA" id="ARBA00009630"/>
    </source>
</evidence>
<evidence type="ECO:0000256" key="7">
    <source>
        <dbReference type="ARBA" id="ARBA00023284"/>
    </source>
</evidence>
<organism evidence="9 10">
    <name type="scientific">Sphagnum jensenii</name>
    <dbReference type="NCBI Taxonomy" id="128206"/>
    <lineage>
        <taxon>Eukaryota</taxon>
        <taxon>Viridiplantae</taxon>
        <taxon>Streptophyta</taxon>
        <taxon>Embryophyta</taxon>
        <taxon>Bryophyta</taxon>
        <taxon>Sphagnophytina</taxon>
        <taxon>Sphagnopsida</taxon>
        <taxon>Sphagnales</taxon>
        <taxon>Sphagnaceae</taxon>
        <taxon>Sphagnum</taxon>
    </lineage>
</organism>
<dbReference type="InterPro" id="IPR036249">
    <property type="entry name" value="Thioredoxin-like_sf"/>
</dbReference>
<dbReference type="PANTHER" id="PTHR10293:SF16">
    <property type="entry name" value="GLUTAREDOXIN-RELATED PROTEIN 5, MITOCHONDRIAL"/>
    <property type="match status" value="1"/>
</dbReference>
<dbReference type="InterPro" id="IPR014434">
    <property type="entry name" value="Monothiol_GRX"/>
</dbReference>
<dbReference type="PROSITE" id="PS51354">
    <property type="entry name" value="GLUTAREDOXIN_2"/>
    <property type="match status" value="1"/>
</dbReference>
<gene>
    <name evidence="9" type="ORF">CSSPJE1EN1_LOCUS29781</name>
</gene>
<reference evidence="9" key="1">
    <citation type="submission" date="2024-02" db="EMBL/GenBank/DDBJ databases">
        <authorList>
            <consortium name="ELIXIR-Norway"/>
            <consortium name="Elixir Norway"/>
        </authorList>
    </citation>
    <scope>NUCLEOTIDE SEQUENCE</scope>
</reference>
<accession>A0ABP0VIZ4</accession>
<sequence length="97" mass="10798">KKIDGLVANNKVVVFMKGDPSAPKCGFSNAVVQVFRMHGVDYDAHDVLSSHDLRKGIKDYTSWPTIPQIFINGEFIGGCDILLEKHQNGELIDELQK</sequence>
<evidence type="ECO:0000256" key="4">
    <source>
        <dbReference type="ARBA" id="ARBA00022723"/>
    </source>
</evidence>
<evidence type="ECO:0000256" key="3">
    <source>
        <dbReference type="ARBA" id="ARBA00022714"/>
    </source>
</evidence>
<feature type="non-terminal residue" evidence="9">
    <location>
        <position position="97"/>
    </location>
</feature>
<comment type="caution">
    <text evidence="9">The sequence shown here is derived from an EMBL/GenBank/DDBJ whole genome shotgun (WGS) entry which is preliminary data.</text>
</comment>
<name>A0ABP0VIZ4_9BRYO</name>
<evidence type="ECO:0000313" key="9">
    <source>
        <dbReference type="EMBL" id="CAK9254403.1"/>
    </source>
</evidence>
<protein>
    <recommendedName>
        <fullName evidence="8">Glutaredoxin domain-containing protein</fullName>
    </recommendedName>
</protein>
<dbReference type="SUPFAM" id="SSF52833">
    <property type="entry name" value="Thioredoxin-like"/>
    <property type="match status" value="1"/>
</dbReference>
<feature type="non-terminal residue" evidence="9">
    <location>
        <position position="1"/>
    </location>
</feature>
<keyword evidence="5" id="KW-0408">Iron</keyword>
<dbReference type="EMBL" id="CAXAQS010001032">
    <property type="protein sequence ID" value="CAK9254403.1"/>
    <property type="molecule type" value="Genomic_DNA"/>
</dbReference>
<dbReference type="Gene3D" id="3.40.30.10">
    <property type="entry name" value="Glutaredoxin"/>
    <property type="match status" value="1"/>
</dbReference>
<proteinExistence type="inferred from homology"/>
<evidence type="ECO:0000256" key="1">
    <source>
        <dbReference type="ARBA" id="ARBA00008983"/>
    </source>
</evidence>
<dbReference type="NCBIfam" id="TIGR00365">
    <property type="entry name" value="Grx4 family monothiol glutaredoxin"/>
    <property type="match status" value="1"/>
</dbReference>
<dbReference type="PIRSF" id="PIRSF005894">
    <property type="entry name" value="Monothiol_GRX"/>
    <property type="match status" value="1"/>
</dbReference>
<comment type="similarity">
    <text evidence="2">Belongs to the glutaredoxin family. Monothiol subfamily.</text>
</comment>
<keyword evidence="7" id="KW-0676">Redox-active center</keyword>
<keyword evidence="10" id="KW-1185">Reference proteome</keyword>